<dbReference type="PANTHER" id="PTHR34396:SF25">
    <property type="entry name" value="BOUNDARY ELEMENT ASSOCIATED FACTOR"/>
    <property type="match status" value="1"/>
</dbReference>
<proteinExistence type="predicted"/>
<evidence type="ECO:0000313" key="2">
    <source>
        <dbReference type="Proteomes" id="UP001497516"/>
    </source>
</evidence>
<protein>
    <recommendedName>
        <fullName evidence="3">BED-type domain-containing protein</fullName>
    </recommendedName>
</protein>
<reference evidence="1 2" key="1">
    <citation type="submission" date="2024-04" db="EMBL/GenBank/DDBJ databases">
        <authorList>
            <person name="Fracassetti M."/>
        </authorList>
    </citation>
    <scope>NUCLEOTIDE SEQUENCE [LARGE SCALE GENOMIC DNA]</scope>
</reference>
<dbReference type="AlphaFoldDB" id="A0AAV2CWH6"/>
<keyword evidence="2" id="KW-1185">Reference proteome</keyword>
<evidence type="ECO:0008006" key="3">
    <source>
        <dbReference type="Google" id="ProtNLM"/>
    </source>
</evidence>
<dbReference type="PANTHER" id="PTHR34396">
    <property type="entry name" value="OS03G0264950 PROTEIN-RELATED"/>
    <property type="match status" value="1"/>
</dbReference>
<dbReference type="SMART" id="SM00614">
    <property type="entry name" value="ZnF_BED"/>
    <property type="match status" value="1"/>
</dbReference>
<dbReference type="EMBL" id="OZ034814">
    <property type="protein sequence ID" value="CAL1360200.1"/>
    <property type="molecule type" value="Genomic_DNA"/>
</dbReference>
<evidence type="ECO:0000313" key="1">
    <source>
        <dbReference type="EMBL" id="CAL1360200.1"/>
    </source>
</evidence>
<organism evidence="1 2">
    <name type="scientific">Linum trigynum</name>
    <dbReference type="NCBI Taxonomy" id="586398"/>
    <lineage>
        <taxon>Eukaryota</taxon>
        <taxon>Viridiplantae</taxon>
        <taxon>Streptophyta</taxon>
        <taxon>Embryophyta</taxon>
        <taxon>Tracheophyta</taxon>
        <taxon>Spermatophyta</taxon>
        <taxon>Magnoliopsida</taxon>
        <taxon>eudicotyledons</taxon>
        <taxon>Gunneridae</taxon>
        <taxon>Pentapetalae</taxon>
        <taxon>rosids</taxon>
        <taxon>fabids</taxon>
        <taxon>Malpighiales</taxon>
        <taxon>Linaceae</taxon>
        <taxon>Linum</taxon>
    </lineage>
</organism>
<sequence>MAGEQNVEPVAENVGGIVQPEQAAADANNRANGNEEELTEQPWLTSDVWPHFTRVRITGVMKEKCMYCRKALGGEKSNGTPHLRNQLKSCIQKMIHDSSQKILGPNYRSTGNVQLSASQYNSDVCRKELCSMNTRLVWLIT</sequence>
<accession>A0AAV2CWH6</accession>
<dbReference type="GO" id="GO:1990837">
    <property type="term" value="F:sequence-specific double-stranded DNA binding"/>
    <property type="evidence" value="ECO:0007669"/>
    <property type="project" value="TreeGrafter"/>
</dbReference>
<dbReference type="InterPro" id="IPR053031">
    <property type="entry name" value="Cuticle_assoc_protein"/>
</dbReference>
<name>A0AAV2CWH6_9ROSI</name>
<dbReference type="GO" id="GO:0005634">
    <property type="term" value="C:nucleus"/>
    <property type="evidence" value="ECO:0007669"/>
    <property type="project" value="TreeGrafter"/>
</dbReference>
<dbReference type="GO" id="GO:0006357">
    <property type="term" value="P:regulation of transcription by RNA polymerase II"/>
    <property type="evidence" value="ECO:0007669"/>
    <property type="project" value="TreeGrafter"/>
</dbReference>
<dbReference type="Proteomes" id="UP001497516">
    <property type="component" value="Chromosome 10"/>
</dbReference>
<gene>
    <name evidence="1" type="ORF">LTRI10_LOCUS7650</name>
</gene>